<proteinExistence type="predicted"/>
<evidence type="ECO:0000313" key="1">
    <source>
        <dbReference type="EMBL" id="QIM10812.1"/>
    </source>
</evidence>
<reference evidence="1" key="1">
    <citation type="journal article" date="2020" name="J. ISSAAS">
        <title>Lactobacilli and other gastrointestinal microbiota of Peromyscus leucopus, reservoir host for agents of Lyme disease and other zoonoses in North America.</title>
        <authorList>
            <person name="Milovic A."/>
            <person name="Bassam K."/>
            <person name="Shao H."/>
            <person name="Chatzistamou I."/>
            <person name="Tufts D.M."/>
            <person name="Diuk-Wasser M."/>
            <person name="Barbour A.G."/>
        </authorList>
    </citation>
    <scope>NUCLEOTIDE SEQUENCE</scope>
    <source>
        <strain evidence="1">LL71</strain>
    </source>
</reference>
<accession>A0A6G8F3R3</accession>
<protein>
    <recommendedName>
        <fullName evidence="2">Uracil-DNA glycosylase-like domain-containing protein</fullName>
    </recommendedName>
</protein>
<evidence type="ECO:0008006" key="2">
    <source>
        <dbReference type="Google" id="ProtNLM"/>
    </source>
</evidence>
<organism evidence="1">
    <name type="scientific">uncultured Muribaculaceae bacterium</name>
    <dbReference type="NCBI Taxonomy" id="2301481"/>
    <lineage>
        <taxon>Bacteria</taxon>
        <taxon>Pseudomonadati</taxon>
        <taxon>Bacteroidota</taxon>
        <taxon>Bacteroidia</taxon>
        <taxon>Bacteroidales</taxon>
        <taxon>Muribaculaceae</taxon>
        <taxon>environmental samples</taxon>
    </lineage>
</organism>
<dbReference type="EMBL" id="MT002444">
    <property type="protein sequence ID" value="QIM10812.1"/>
    <property type="molecule type" value="Genomic_DNA"/>
</dbReference>
<sequence>MKDIKYIPIEEKSLNDKLVNLYGPKIPGLYAAVKPLFDDPNAIKPALPLVLELNDDKSYENADLRVMIFGRETNNWNDKDFRKTFPFGSYNFSINTSEDVVAEIMGKHEEGEEDYFGLGDLYHGYFFRDEKTGKRGNTTPFTRRADELIDLLRIKLPNLKIEYLWNNVTKIGLGGKDFGQCCGKPTSEIREIERQYFNVVADEVRILKPDVIIFMTGFYADQEIKEKFELSEAAFSTIKEGLFLDRIEIPGVKYAARTIHPSARGQKKEYFNNHFEALVEDIMSVIL</sequence>
<name>A0A6G8F3R3_9BACT</name>
<gene>
    <name evidence="1" type="ORF">Muribac1_0210</name>
</gene>
<dbReference type="AlphaFoldDB" id="A0A6G8F3R3"/>